<protein>
    <submittedName>
        <fullName evidence="1">Uncharacterized protein</fullName>
    </submittedName>
</protein>
<accession>A0A380C3L9</accession>
<keyword evidence="2" id="KW-1185">Reference proteome</keyword>
<name>A0A380C3L9_9GAMM</name>
<proteinExistence type="predicted"/>
<reference evidence="1 2" key="1">
    <citation type="submission" date="2018-06" db="EMBL/GenBank/DDBJ databases">
        <authorList>
            <consortium name="Pathogen Informatics"/>
            <person name="Doyle S."/>
        </authorList>
    </citation>
    <scope>NUCLEOTIDE SEQUENCE [LARGE SCALE GENOMIC DNA]</scope>
    <source>
        <strain evidence="1 2">NCTC10738</strain>
    </source>
</reference>
<evidence type="ECO:0000313" key="2">
    <source>
        <dbReference type="Proteomes" id="UP000254069"/>
    </source>
</evidence>
<dbReference type="Proteomes" id="UP000254069">
    <property type="component" value="Unassembled WGS sequence"/>
</dbReference>
<gene>
    <name evidence="1" type="ORF">NCTC10738_04309</name>
</gene>
<organism evidence="1 2">
    <name type="scientific">Shewanella algae</name>
    <dbReference type="NCBI Taxonomy" id="38313"/>
    <lineage>
        <taxon>Bacteria</taxon>
        <taxon>Pseudomonadati</taxon>
        <taxon>Pseudomonadota</taxon>
        <taxon>Gammaproteobacteria</taxon>
        <taxon>Alteromonadales</taxon>
        <taxon>Shewanellaceae</taxon>
        <taxon>Shewanella</taxon>
    </lineage>
</organism>
<sequence>MASFFAYELTQNLFVASLNVRRTQTSLQAADRIVA</sequence>
<dbReference type="EMBL" id="UGYO01000002">
    <property type="protein sequence ID" value="SUJ10952.1"/>
    <property type="molecule type" value="Genomic_DNA"/>
</dbReference>
<evidence type="ECO:0000313" key="1">
    <source>
        <dbReference type="EMBL" id="SUJ10952.1"/>
    </source>
</evidence>
<dbReference type="AlphaFoldDB" id="A0A380C3L9"/>